<accession>A0A8J3B0P5</accession>
<dbReference type="Proteomes" id="UP000649739">
    <property type="component" value="Unassembled WGS sequence"/>
</dbReference>
<sequence>MSKAMSESEFLEFADGQIAIIDGFLAEHGPAGGFCCSCGQLQPCPQRGMLELRRRHYERWIASTRAARRALSSDADR</sequence>
<dbReference type="AlphaFoldDB" id="A0A8J3B0P5"/>
<protein>
    <submittedName>
        <fullName evidence="1">Uncharacterized protein</fullName>
    </submittedName>
</protein>
<evidence type="ECO:0000313" key="2">
    <source>
        <dbReference type="Proteomes" id="UP000649739"/>
    </source>
</evidence>
<organism evidence="1 2">
    <name type="scientific">Pilimelia anulata</name>
    <dbReference type="NCBI Taxonomy" id="53371"/>
    <lineage>
        <taxon>Bacteria</taxon>
        <taxon>Bacillati</taxon>
        <taxon>Actinomycetota</taxon>
        <taxon>Actinomycetes</taxon>
        <taxon>Micromonosporales</taxon>
        <taxon>Micromonosporaceae</taxon>
        <taxon>Pilimelia</taxon>
    </lineage>
</organism>
<dbReference type="RefSeq" id="WP_189169093.1">
    <property type="nucleotide sequence ID" value="NZ_BMQB01000002.1"/>
</dbReference>
<reference evidence="1" key="1">
    <citation type="journal article" date="2014" name="Int. J. Syst. Evol. Microbiol.">
        <title>Complete genome sequence of Corynebacterium casei LMG S-19264T (=DSM 44701T), isolated from a smear-ripened cheese.</title>
        <authorList>
            <consortium name="US DOE Joint Genome Institute (JGI-PGF)"/>
            <person name="Walter F."/>
            <person name="Albersmeier A."/>
            <person name="Kalinowski J."/>
            <person name="Ruckert C."/>
        </authorList>
    </citation>
    <scope>NUCLEOTIDE SEQUENCE</scope>
    <source>
        <strain evidence="1">JCM 3090</strain>
    </source>
</reference>
<reference evidence="1" key="2">
    <citation type="submission" date="2020-09" db="EMBL/GenBank/DDBJ databases">
        <authorList>
            <person name="Sun Q."/>
            <person name="Ohkuma M."/>
        </authorList>
    </citation>
    <scope>NUCLEOTIDE SEQUENCE</scope>
    <source>
        <strain evidence="1">JCM 3090</strain>
    </source>
</reference>
<comment type="caution">
    <text evidence="1">The sequence shown here is derived from an EMBL/GenBank/DDBJ whole genome shotgun (WGS) entry which is preliminary data.</text>
</comment>
<gene>
    <name evidence="1" type="ORF">GCM10010123_12730</name>
</gene>
<name>A0A8J3B0P5_9ACTN</name>
<evidence type="ECO:0000313" key="1">
    <source>
        <dbReference type="EMBL" id="GGJ84522.1"/>
    </source>
</evidence>
<proteinExistence type="predicted"/>
<keyword evidence="2" id="KW-1185">Reference proteome</keyword>
<dbReference type="EMBL" id="BMQB01000002">
    <property type="protein sequence ID" value="GGJ84522.1"/>
    <property type="molecule type" value="Genomic_DNA"/>
</dbReference>